<gene>
    <name evidence="1" type="ORF">ACFPCY_00705</name>
</gene>
<protein>
    <submittedName>
        <fullName evidence="1">Uncharacterized protein</fullName>
    </submittedName>
</protein>
<evidence type="ECO:0000313" key="1">
    <source>
        <dbReference type="EMBL" id="MFC4905826.1"/>
    </source>
</evidence>
<organism evidence="1 2">
    <name type="scientific">Actinomadura gamaensis</name>
    <dbReference type="NCBI Taxonomy" id="1763541"/>
    <lineage>
        <taxon>Bacteria</taxon>
        <taxon>Bacillati</taxon>
        <taxon>Actinomycetota</taxon>
        <taxon>Actinomycetes</taxon>
        <taxon>Streptosporangiales</taxon>
        <taxon>Thermomonosporaceae</taxon>
        <taxon>Actinomadura</taxon>
    </lineage>
</organism>
<reference evidence="2" key="1">
    <citation type="journal article" date="2019" name="Int. J. Syst. Evol. Microbiol.">
        <title>The Global Catalogue of Microorganisms (GCM) 10K type strain sequencing project: providing services to taxonomists for standard genome sequencing and annotation.</title>
        <authorList>
            <consortium name="The Broad Institute Genomics Platform"/>
            <consortium name="The Broad Institute Genome Sequencing Center for Infectious Disease"/>
            <person name="Wu L."/>
            <person name="Ma J."/>
        </authorList>
    </citation>
    <scope>NUCLEOTIDE SEQUENCE [LARGE SCALE GENOMIC DNA]</scope>
    <source>
        <strain evidence="2">KLKA75</strain>
    </source>
</reference>
<proteinExistence type="predicted"/>
<comment type="caution">
    <text evidence="1">The sequence shown here is derived from an EMBL/GenBank/DDBJ whole genome shotgun (WGS) entry which is preliminary data.</text>
</comment>
<name>A0ABV9TR01_9ACTN</name>
<keyword evidence="2" id="KW-1185">Reference proteome</keyword>
<evidence type="ECO:0000313" key="2">
    <source>
        <dbReference type="Proteomes" id="UP001595872"/>
    </source>
</evidence>
<dbReference type="EMBL" id="JBHSIT010000001">
    <property type="protein sequence ID" value="MFC4905826.1"/>
    <property type="molecule type" value="Genomic_DNA"/>
</dbReference>
<sequence>MPVDVSEADERARMVADDLKNVLWGLTGYQVWHSDAGVLYAVRSTPLSDAELNAGLSQTLVADDPHAMVVRLRTEFERTTRFSVGRGE</sequence>
<dbReference type="Proteomes" id="UP001595872">
    <property type="component" value="Unassembled WGS sequence"/>
</dbReference>
<accession>A0ABV9TR01</accession>